<evidence type="ECO:0000313" key="5">
    <source>
        <dbReference type="Proteomes" id="UP000433366"/>
    </source>
</evidence>
<evidence type="ECO:0000313" key="3">
    <source>
        <dbReference type="EMBL" id="NGK22359.1"/>
    </source>
</evidence>
<dbReference type="Proteomes" id="UP000561555">
    <property type="component" value="Unassembled WGS sequence"/>
</dbReference>
<sequence>MCTTIDIRGYHGTDRSCYDNLEINKEFPVNKLPSDLGNGLYLFIDRKNKVGEAIKNAKNYLDRWKPKYEKKIIAQIDIKVKENRLMDLDDHDNQYEFNSFVEENEETIYNELDKLINNNTKSRGNIDGLIIEIMIREYNLEIDAIQKETYTQFDKSKKRKRSNIPNGKELCIRQNDIIKNKCIYNENVVT</sequence>
<reference evidence="4 8" key="2">
    <citation type="journal article" date="2020" name="J. Antimicrob. Chemother.">
        <title>Detection of heterogeneous vancomycin intermediate resistance in MRSA isolates from Latin America.</title>
        <authorList>
            <person name="Castro B.E."/>
            <person name="Berrio M."/>
            <person name="Vargas M.L."/>
            <person name="Carvajal L.P."/>
            <person name="Millan L.V."/>
            <person name="Rios R."/>
            <person name="Hernandez A.K."/>
            <person name="Rincon S."/>
            <person name="Cubides P."/>
            <person name="Forero E."/>
            <person name="Dinh A."/>
            <person name="Seas C."/>
            <person name="Munita J.M."/>
            <person name="Arias C.A."/>
            <person name="Reyes J."/>
            <person name="Diaz L."/>
        </authorList>
    </citation>
    <scope>NUCLEOTIDE SEQUENCE [LARGE SCALE GENOMIC DNA]</scope>
    <source>
        <strain evidence="4 8">UP89</strain>
    </source>
</reference>
<organism evidence="2 6">
    <name type="scientific">Staphylococcus aureus</name>
    <dbReference type="NCBI Taxonomy" id="1280"/>
    <lineage>
        <taxon>Bacteria</taxon>
        <taxon>Bacillati</taxon>
        <taxon>Bacillota</taxon>
        <taxon>Bacilli</taxon>
        <taxon>Bacillales</taxon>
        <taxon>Staphylococcaceae</taxon>
        <taxon>Staphylococcus</taxon>
    </lineage>
</organism>
<accession>A0A6B5ERN4</accession>
<gene>
    <name evidence="3" type="ORF">G0Z31_12750</name>
    <name evidence="1" type="ORF">GO793_15010</name>
    <name evidence="2" type="ORF">GO941_18015</name>
    <name evidence="4" type="ORF">GQX52_02305</name>
</gene>
<dbReference type="AlphaFoldDB" id="A0A6B5ERN4"/>
<dbReference type="EMBL" id="JAANDN010000023">
    <property type="protein sequence ID" value="NUY67499.1"/>
    <property type="molecule type" value="Genomic_DNA"/>
</dbReference>
<evidence type="ECO:0000313" key="6">
    <source>
        <dbReference type="Proteomes" id="UP000434412"/>
    </source>
</evidence>
<dbReference type="RefSeq" id="WP_000337708.1">
    <property type="nucleotide sequence ID" value="NZ_AP020320.1"/>
</dbReference>
<accession>A0A4P7P349</accession>
<evidence type="ECO:0000313" key="2">
    <source>
        <dbReference type="EMBL" id="MVL47332.1"/>
    </source>
</evidence>
<evidence type="ECO:0000313" key="7">
    <source>
        <dbReference type="Proteomes" id="UP000478431"/>
    </source>
</evidence>
<protein>
    <submittedName>
        <fullName evidence="2">Uncharacterized protein</fullName>
    </submittedName>
</protein>
<reference evidence="3 7" key="3">
    <citation type="submission" date="2020-02" db="EMBL/GenBank/DDBJ databases">
        <title>Novel Insights Into The Classification of Staphylococcal Beta-Lactamases In Relation To The Cefazolin Inoculum Effect.</title>
        <authorList>
            <person name="Carvajal L.P."/>
            <person name="Rincon S."/>
            <person name="Echeverri A."/>
            <person name="Porras J."/>
            <person name="Rios R."/>
            <person name="Ordonez K."/>
            <person name="Seas C."/>
            <person name="Gomez-Villegas S."/>
            <person name="Diaz L."/>
            <person name="Arias C.A."/>
            <person name="Reyes J."/>
        </authorList>
    </citation>
    <scope>NUCLEOTIDE SEQUENCE [LARGE SCALE GENOMIC DNA]</scope>
    <source>
        <strain evidence="3 7">UP127</strain>
    </source>
</reference>
<dbReference type="Proteomes" id="UP000433366">
    <property type="component" value="Unassembled WGS sequence"/>
</dbReference>
<evidence type="ECO:0000313" key="1">
    <source>
        <dbReference type="EMBL" id="MVI57153.1"/>
    </source>
</evidence>
<comment type="caution">
    <text evidence="2">The sequence shown here is derived from an EMBL/GenBank/DDBJ whole genome shotgun (WGS) entry which is preliminary data.</text>
</comment>
<dbReference type="Proteomes" id="UP000478431">
    <property type="component" value="Unassembled WGS sequence"/>
</dbReference>
<reference evidence="5 6" key="1">
    <citation type="submission" date="2019-11" db="EMBL/GenBank/DDBJ databases">
        <title>Implementation of targeted gown and glove precautions to prevent Staphylococcus aureus acquisition in community-based nursing homes.</title>
        <authorList>
            <person name="Stine O.C."/>
        </authorList>
    </citation>
    <scope>NUCLEOTIDE SEQUENCE [LARGE SCALE GENOMIC DNA]</scope>
    <source>
        <strain evidence="2 6">S_2023.LVRQ.AN</strain>
        <strain evidence="1 5">S_4031.LGMP.AI</strain>
    </source>
</reference>
<dbReference type="EMBL" id="WPVZ01001018">
    <property type="protein sequence ID" value="MVL47332.1"/>
    <property type="molecule type" value="Genomic_DNA"/>
</dbReference>
<dbReference type="Proteomes" id="UP000434412">
    <property type="component" value="Unassembled WGS sequence"/>
</dbReference>
<proteinExistence type="predicted"/>
<dbReference type="EMBL" id="WPRH01000798">
    <property type="protein sequence ID" value="MVI57153.1"/>
    <property type="molecule type" value="Genomic_DNA"/>
</dbReference>
<name>A0A6B5ERN4_STAAU</name>
<evidence type="ECO:0000313" key="4">
    <source>
        <dbReference type="EMBL" id="NUY67499.1"/>
    </source>
</evidence>
<dbReference type="EMBL" id="JAAJIY010000061">
    <property type="protein sequence ID" value="NGK22359.1"/>
    <property type="molecule type" value="Genomic_DNA"/>
</dbReference>
<evidence type="ECO:0000313" key="8">
    <source>
        <dbReference type="Proteomes" id="UP000561555"/>
    </source>
</evidence>